<reference evidence="2" key="2">
    <citation type="submission" date="2015-06" db="UniProtKB">
        <authorList>
            <consortium name="EnsemblMetazoa"/>
        </authorList>
    </citation>
    <scope>IDENTIFICATION</scope>
</reference>
<dbReference type="Pfam" id="PF16064">
    <property type="entry name" value="DUF4806"/>
    <property type="match status" value="1"/>
</dbReference>
<dbReference type="EnsemblMetazoa" id="MESCA007501-RA">
    <property type="protein sequence ID" value="MESCA007501-PA"/>
    <property type="gene ID" value="MESCA007501"/>
</dbReference>
<proteinExistence type="predicted"/>
<reference evidence="3" key="1">
    <citation type="submission" date="2013-02" db="EMBL/GenBank/DDBJ databases">
        <authorList>
            <person name="Hughes D."/>
        </authorList>
    </citation>
    <scope>NUCLEOTIDE SEQUENCE</scope>
    <source>
        <strain>Durham</strain>
        <strain evidence="3">NC isolate 2 -- Noor lab</strain>
    </source>
</reference>
<sequence length="279" mass="32880">MSKRKIIKLDEAIEEDEYIDGVEYEDYYIEQVEQDCPEQDDDEMEESLEDALRVWAVKYKVSHPAIDDLLRILIVELLAKKMRMIEDSVETVKGDINNLDKKMDLILKKLTNQPKVMPVAPLTPRTPLSKVEFLENAEDETEMEDNENFGHYIETLPMTTQEELQEFNNKLYDERFKNYMLRYVKIFITKSPTKTCKNITTNLMTDELLEQYSWVGRDAKKGAFNNFEAIINLIFKAVVEQFPFTTYQDLTNHLRDILKHAPFRLKRKAIDGKMEKNTN</sequence>
<keyword evidence="3" id="KW-1185">Reference proteome</keyword>
<evidence type="ECO:0000313" key="3">
    <source>
        <dbReference type="Proteomes" id="UP000015102"/>
    </source>
</evidence>
<protein>
    <recommendedName>
        <fullName evidence="1">DUF4806 domain-containing protein</fullName>
    </recommendedName>
</protein>
<accession>T1GUT1</accession>
<feature type="domain" description="DUF4806" evidence="1">
    <location>
        <begin position="156"/>
        <end position="237"/>
    </location>
</feature>
<dbReference type="HOGENOM" id="CLU_998493_0_0_1"/>
<organism evidence="2 3">
    <name type="scientific">Megaselia scalaris</name>
    <name type="common">Humpbacked fly</name>
    <name type="synonym">Phora scalaris</name>
    <dbReference type="NCBI Taxonomy" id="36166"/>
    <lineage>
        <taxon>Eukaryota</taxon>
        <taxon>Metazoa</taxon>
        <taxon>Ecdysozoa</taxon>
        <taxon>Arthropoda</taxon>
        <taxon>Hexapoda</taxon>
        <taxon>Insecta</taxon>
        <taxon>Pterygota</taxon>
        <taxon>Neoptera</taxon>
        <taxon>Endopterygota</taxon>
        <taxon>Diptera</taxon>
        <taxon>Brachycera</taxon>
        <taxon>Muscomorpha</taxon>
        <taxon>Platypezoidea</taxon>
        <taxon>Phoridae</taxon>
        <taxon>Megaseliini</taxon>
        <taxon>Megaselia</taxon>
    </lineage>
</organism>
<name>T1GUT1_MEGSC</name>
<dbReference type="AlphaFoldDB" id="T1GUT1"/>
<dbReference type="Proteomes" id="UP000015102">
    <property type="component" value="Unassembled WGS sequence"/>
</dbReference>
<evidence type="ECO:0000259" key="1">
    <source>
        <dbReference type="Pfam" id="PF16064"/>
    </source>
</evidence>
<dbReference type="EMBL" id="CAQQ02137288">
    <property type="status" value="NOT_ANNOTATED_CDS"/>
    <property type="molecule type" value="Genomic_DNA"/>
</dbReference>
<evidence type="ECO:0000313" key="2">
    <source>
        <dbReference type="EnsemblMetazoa" id="MESCA007501-PA"/>
    </source>
</evidence>
<dbReference type="InterPro" id="IPR032071">
    <property type="entry name" value="DUF4806"/>
</dbReference>